<proteinExistence type="predicted"/>
<feature type="chain" id="PRO_5022055095" evidence="2">
    <location>
        <begin position="38"/>
        <end position="427"/>
    </location>
</feature>
<evidence type="ECO:0000256" key="1">
    <source>
        <dbReference type="ARBA" id="ARBA00022729"/>
    </source>
</evidence>
<evidence type="ECO:0000313" key="3">
    <source>
        <dbReference type="EMBL" id="QDU93176.1"/>
    </source>
</evidence>
<dbReference type="PROSITE" id="PS51257">
    <property type="entry name" value="PROKAR_LIPOPROTEIN"/>
    <property type="match status" value="1"/>
</dbReference>
<dbReference type="Gene3D" id="2.130.10.130">
    <property type="entry name" value="Integrin alpha, N-terminal"/>
    <property type="match status" value="2"/>
</dbReference>
<evidence type="ECO:0000256" key="2">
    <source>
        <dbReference type="SAM" id="SignalP"/>
    </source>
</evidence>
<dbReference type="Proteomes" id="UP000317648">
    <property type="component" value="Chromosome"/>
</dbReference>
<dbReference type="KEGG" id="lcre:Pla8534_09550"/>
<dbReference type="SUPFAM" id="SSF69318">
    <property type="entry name" value="Integrin alpha N-terminal domain"/>
    <property type="match status" value="1"/>
</dbReference>
<name>A0A518DMV9_9BACT</name>
<dbReference type="OrthoDB" id="243895at2"/>
<dbReference type="PANTHER" id="PTHR44103">
    <property type="entry name" value="PROPROTEIN CONVERTASE P"/>
    <property type="match status" value="1"/>
</dbReference>
<dbReference type="Pfam" id="PF13517">
    <property type="entry name" value="FG-GAP_3"/>
    <property type="match status" value="2"/>
</dbReference>
<dbReference type="InterPro" id="IPR013517">
    <property type="entry name" value="FG-GAP"/>
</dbReference>
<protein>
    <submittedName>
        <fullName evidence="3">FG-GAP repeat protein</fullName>
    </submittedName>
</protein>
<keyword evidence="1 2" id="KW-0732">Signal</keyword>
<dbReference type="InterPro" id="IPR028994">
    <property type="entry name" value="Integrin_alpha_N"/>
</dbReference>
<accession>A0A518DMV9</accession>
<dbReference type="RefSeq" id="WP_145049754.1">
    <property type="nucleotide sequence ID" value="NZ_CP036433.1"/>
</dbReference>
<dbReference type="AlphaFoldDB" id="A0A518DMV9"/>
<dbReference type="PANTHER" id="PTHR44103:SF1">
    <property type="entry name" value="PROPROTEIN CONVERTASE P"/>
    <property type="match status" value="1"/>
</dbReference>
<feature type="signal peptide" evidence="2">
    <location>
        <begin position="1"/>
        <end position="37"/>
    </location>
</feature>
<keyword evidence="4" id="KW-1185">Reference proteome</keyword>
<reference evidence="3 4" key="1">
    <citation type="submission" date="2019-02" db="EMBL/GenBank/DDBJ databases">
        <title>Deep-cultivation of Planctomycetes and their phenomic and genomic characterization uncovers novel biology.</title>
        <authorList>
            <person name="Wiegand S."/>
            <person name="Jogler M."/>
            <person name="Boedeker C."/>
            <person name="Pinto D."/>
            <person name="Vollmers J."/>
            <person name="Rivas-Marin E."/>
            <person name="Kohn T."/>
            <person name="Peeters S.H."/>
            <person name="Heuer A."/>
            <person name="Rast P."/>
            <person name="Oberbeckmann S."/>
            <person name="Bunk B."/>
            <person name="Jeske O."/>
            <person name="Meyerdierks A."/>
            <person name="Storesund J.E."/>
            <person name="Kallscheuer N."/>
            <person name="Luecker S."/>
            <person name="Lage O.M."/>
            <person name="Pohl T."/>
            <person name="Merkel B.J."/>
            <person name="Hornburger P."/>
            <person name="Mueller R.-W."/>
            <person name="Bruemmer F."/>
            <person name="Labrenz M."/>
            <person name="Spormann A.M."/>
            <person name="Op den Camp H."/>
            <person name="Overmann J."/>
            <person name="Amann R."/>
            <person name="Jetten M.S.M."/>
            <person name="Mascher T."/>
            <person name="Medema M.H."/>
            <person name="Devos D.P."/>
            <person name="Kaster A.-K."/>
            <person name="Ovreas L."/>
            <person name="Rohde M."/>
            <person name="Galperin M.Y."/>
            <person name="Jogler C."/>
        </authorList>
    </citation>
    <scope>NUCLEOTIDE SEQUENCE [LARGE SCALE GENOMIC DNA]</scope>
    <source>
        <strain evidence="3 4">Pla85_3_4</strain>
    </source>
</reference>
<dbReference type="EMBL" id="CP036433">
    <property type="protein sequence ID" value="QDU93176.1"/>
    <property type="molecule type" value="Genomic_DNA"/>
</dbReference>
<gene>
    <name evidence="3" type="ORF">Pla8534_09550</name>
</gene>
<organism evidence="3 4">
    <name type="scientific">Lignipirellula cremea</name>
    <dbReference type="NCBI Taxonomy" id="2528010"/>
    <lineage>
        <taxon>Bacteria</taxon>
        <taxon>Pseudomonadati</taxon>
        <taxon>Planctomycetota</taxon>
        <taxon>Planctomycetia</taxon>
        <taxon>Pirellulales</taxon>
        <taxon>Pirellulaceae</taxon>
        <taxon>Lignipirellula</taxon>
    </lineage>
</organism>
<evidence type="ECO:0000313" key="4">
    <source>
        <dbReference type="Proteomes" id="UP000317648"/>
    </source>
</evidence>
<sequence length="427" mass="45990" precursor="true">MILPPGRLYGIFHHCVAVCLASGVLACLFASATPAAAGEPWVRRVVDDTSRGADGVRLADVNGDGLPDIATGWEEGGVVRVYLHPGKDAVRQPWPAVTVGEVKSPEDAVLADLDGDGAFDVVSCCEGKEQAVFLHWAPSEQKQYLDASAWTTGRLPCTEGVRWMFALPLDVDGQHGLDVIVGSKGENATISWLRAPADPRRLEDWRLEPLCKAGWIMSLKSLDFDGDGDLDVLFSDRKGKTPGIYWLENPGARAAAAGTAWERHSIDVGDRQVMFLAVAPSPPTGDELANSASGKPTFDLVCAVSGGPIRWLQSGADPRQPWRLKEIEMPAGYGTGKGVALGDMNGDGFTDLVFSCENATGTKSGVAWLQLDPAEEHGWKEHPVSGPEGIKFDRLELLDLDGDGDLDILTCEERNQLGVIWYENPLH</sequence>